<dbReference type="GO" id="GO:0020037">
    <property type="term" value="F:heme binding"/>
    <property type="evidence" value="ECO:0007669"/>
    <property type="project" value="InterPro"/>
</dbReference>
<keyword evidence="2 5" id="KW-0479">Metal-binding</keyword>
<dbReference type="InterPro" id="IPR036396">
    <property type="entry name" value="Cyt_P450_sf"/>
</dbReference>
<dbReference type="Proteomes" id="UP000515121">
    <property type="component" value="Unplaced"/>
</dbReference>
<dbReference type="GO" id="GO:0016705">
    <property type="term" value="F:oxidoreductase activity, acting on paired donors, with incorporation or reduction of molecular oxygen"/>
    <property type="evidence" value="ECO:0007669"/>
    <property type="project" value="InterPro"/>
</dbReference>
<evidence type="ECO:0000313" key="8">
    <source>
        <dbReference type="Proteomes" id="UP000515121"/>
    </source>
</evidence>
<dbReference type="GeneID" id="111297009"/>
<comment type="similarity">
    <text evidence="1 6">Belongs to the cytochrome P450 family.</text>
</comment>
<keyword evidence="6" id="KW-0503">Monooxygenase</keyword>
<keyword evidence="5 6" id="KW-0349">Heme</keyword>
<dbReference type="Pfam" id="PF00067">
    <property type="entry name" value="p450"/>
    <property type="match status" value="1"/>
</dbReference>
<evidence type="ECO:0000256" key="7">
    <source>
        <dbReference type="SAM" id="Phobius"/>
    </source>
</evidence>
<keyword evidence="3 6" id="KW-0560">Oxidoreductase</keyword>
<dbReference type="GO" id="GO:0004497">
    <property type="term" value="F:monooxygenase activity"/>
    <property type="evidence" value="ECO:0007669"/>
    <property type="project" value="UniProtKB-KW"/>
</dbReference>
<dbReference type="SUPFAM" id="SSF48264">
    <property type="entry name" value="Cytochrome P450"/>
    <property type="match status" value="1"/>
</dbReference>
<dbReference type="AlphaFoldDB" id="A0A6P5Z3T1"/>
<keyword evidence="7" id="KW-1133">Transmembrane helix</keyword>
<gene>
    <name evidence="9" type="primary">LOC111297009</name>
</gene>
<name>A0A6P5Z3T1_DURZI</name>
<dbReference type="InterPro" id="IPR001128">
    <property type="entry name" value="Cyt_P450"/>
</dbReference>
<dbReference type="Gene3D" id="1.10.630.10">
    <property type="entry name" value="Cytochrome P450"/>
    <property type="match status" value="1"/>
</dbReference>
<evidence type="ECO:0000313" key="9">
    <source>
        <dbReference type="RefSeq" id="XP_022747267.1"/>
    </source>
</evidence>
<evidence type="ECO:0000256" key="3">
    <source>
        <dbReference type="ARBA" id="ARBA00023002"/>
    </source>
</evidence>
<dbReference type="InterPro" id="IPR017972">
    <property type="entry name" value="Cyt_P450_CS"/>
</dbReference>
<evidence type="ECO:0000256" key="2">
    <source>
        <dbReference type="ARBA" id="ARBA00022723"/>
    </source>
</evidence>
<dbReference type="CDD" id="cd11073">
    <property type="entry name" value="CYP76-like"/>
    <property type="match status" value="1"/>
</dbReference>
<dbReference type="PRINTS" id="PR00385">
    <property type="entry name" value="P450"/>
</dbReference>
<keyword evidence="8" id="KW-1185">Reference proteome</keyword>
<sequence length="510" mass="58092">MDLTPSFLVCLFIFSSSALFLFFRRRNFTPGKLPPGPPGWPILGNMFDLGTMPHRTLTGLRDKYGEVIWLRLGTVNTMAILSAKAAAELFKNHDLSFAERNITDTMRAHDYHKSSVALAPYGSYWRVLRRLVTVDMLVNKRINETASIRRKCVDNMLQWIEDEACKVKGESHGNGIHVARFVFLLTFNLLGNLMLSRDLFDPDSKEGSEFFMTMLSLMTLSGQGNIADFFPWLQWLDPQGLKRKMEKDLGKAIEIASKFVKERMEEKKIGKDKRDFLDLLIEFEGNGKDEPAKLSDKDLNIFILEIFLAGSETTSSTIEWAFTELLCNPDTMIKAKAELTRVVGPNRKVEENDIENLHYLNAVIKETFRLHPPIPFLIPRRAIQDTNFMGYHIPKNTQVFVNAWAIGRDPEVWVDPLSFKPDRFIGSKIEYKGNHYELIPFGAGRRMCAGVALADRVLHLVLGSLLHHFDWELGGNVTKETIDMKDILGVTMRKLEPLLAVPKKPRTSAD</sequence>
<dbReference type="KEGG" id="dzi:111297009"/>
<proteinExistence type="inferred from homology"/>
<dbReference type="OrthoDB" id="1055148at2759"/>
<feature type="transmembrane region" description="Helical" evidence="7">
    <location>
        <begin position="6"/>
        <end position="23"/>
    </location>
</feature>
<comment type="cofactor">
    <cofactor evidence="5">
        <name>heme</name>
        <dbReference type="ChEBI" id="CHEBI:30413"/>
    </cofactor>
</comment>
<organism evidence="8 9">
    <name type="scientific">Durio zibethinus</name>
    <name type="common">Durian</name>
    <dbReference type="NCBI Taxonomy" id="66656"/>
    <lineage>
        <taxon>Eukaryota</taxon>
        <taxon>Viridiplantae</taxon>
        <taxon>Streptophyta</taxon>
        <taxon>Embryophyta</taxon>
        <taxon>Tracheophyta</taxon>
        <taxon>Spermatophyta</taxon>
        <taxon>Magnoliopsida</taxon>
        <taxon>eudicotyledons</taxon>
        <taxon>Gunneridae</taxon>
        <taxon>Pentapetalae</taxon>
        <taxon>rosids</taxon>
        <taxon>malvids</taxon>
        <taxon>Malvales</taxon>
        <taxon>Malvaceae</taxon>
        <taxon>Helicteroideae</taxon>
        <taxon>Durio</taxon>
    </lineage>
</organism>
<evidence type="ECO:0000256" key="5">
    <source>
        <dbReference type="PIRSR" id="PIRSR602401-1"/>
    </source>
</evidence>
<accession>A0A6P5Z3T1</accession>
<reference evidence="9" key="1">
    <citation type="submission" date="2025-08" db="UniProtKB">
        <authorList>
            <consortium name="RefSeq"/>
        </authorList>
    </citation>
    <scope>IDENTIFICATION</scope>
    <source>
        <tissue evidence="9">Fruit stalk</tissue>
    </source>
</reference>
<keyword evidence="7" id="KW-0812">Transmembrane</keyword>
<feature type="binding site" description="axial binding residue" evidence="5">
    <location>
        <position position="448"/>
    </location>
    <ligand>
        <name>heme</name>
        <dbReference type="ChEBI" id="CHEBI:30413"/>
    </ligand>
    <ligandPart>
        <name>Fe</name>
        <dbReference type="ChEBI" id="CHEBI:18248"/>
    </ligandPart>
</feature>
<protein>
    <submittedName>
        <fullName evidence="9">Cytochrome P450 76A2-like</fullName>
    </submittedName>
</protein>
<evidence type="ECO:0000256" key="1">
    <source>
        <dbReference type="ARBA" id="ARBA00010617"/>
    </source>
</evidence>
<dbReference type="InterPro" id="IPR002401">
    <property type="entry name" value="Cyt_P450_E_grp-I"/>
</dbReference>
<dbReference type="PANTHER" id="PTHR47950">
    <property type="entry name" value="CYTOCHROME P450, FAMILY 76, SUBFAMILY C, POLYPEPTIDE 5-RELATED"/>
    <property type="match status" value="1"/>
</dbReference>
<evidence type="ECO:0000256" key="6">
    <source>
        <dbReference type="RuleBase" id="RU000461"/>
    </source>
</evidence>
<dbReference type="PRINTS" id="PR00463">
    <property type="entry name" value="EP450I"/>
</dbReference>
<keyword evidence="7" id="KW-0472">Membrane</keyword>
<dbReference type="RefSeq" id="XP_022747267.1">
    <property type="nucleotide sequence ID" value="XM_022891532.1"/>
</dbReference>
<dbReference type="PANTHER" id="PTHR47950:SF14">
    <property type="entry name" value="CYTOCHROME P450 76A2-LIKE ISOFORM X1"/>
    <property type="match status" value="1"/>
</dbReference>
<dbReference type="FunFam" id="1.10.630.10:FF:000007">
    <property type="entry name" value="Cytochrome P450 76C4"/>
    <property type="match status" value="1"/>
</dbReference>
<dbReference type="PROSITE" id="PS00086">
    <property type="entry name" value="CYTOCHROME_P450"/>
    <property type="match status" value="1"/>
</dbReference>
<evidence type="ECO:0000256" key="4">
    <source>
        <dbReference type="ARBA" id="ARBA00023004"/>
    </source>
</evidence>
<dbReference type="GO" id="GO:0005506">
    <property type="term" value="F:iron ion binding"/>
    <property type="evidence" value="ECO:0007669"/>
    <property type="project" value="InterPro"/>
</dbReference>
<keyword evidence="4 5" id="KW-0408">Iron</keyword>